<dbReference type="OrthoDB" id="5290015at2759"/>
<gene>
    <name evidence="1" type="ORF">THITE_2144844</name>
</gene>
<dbReference type="GeneID" id="11516064"/>
<dbReference type="Proteomes" id="UP000008181">
    <property type="component" value="Chromosome 3"/>
</dbReference>
<sequence length="348" mass="38380">MPPMPQWQAISGSAAEADLAASSPFDVCGLRVLLPAQNGSFRRLCPGDDVFDCVASLASLALDLLECKSSILALKAITRDVAKVSLEVPGLRNLEETDIEPTILEYLGAIRTSFPHVVVSNQHGMEGKNGRTHKKDCQDAFQPKSAAVIELNATVRGYPTDPRAFLAKSTRRFRNLHLRLSITLAHELVHIFVLFLVRIGSEHTPPQVSFGPFGTRTVGESGRSWESKLFGGYIDMRHNTEGVEAIALCDETKQNCWRIKTVVIDDLLVRNFNRWLQPGVPLSDKEEYPQGQATERLTGLQWKVKYDDVFPPLPPTAQGAQKPGQEAQELSPAQIAELTAGKIMDMPQ</sequence>
<dbReference type="eggNOG" id="ENOG502RMVY">
    <property type="taxonomic scope" value="Eukaryota"/>
</dbReference>
<organism evidence="1 2">
    <name type="scientific">Thermothielavioides terrestris (strain ATCC 38088 / NRRL 8126)</name>
    <name type="common">Thielavia terrestris</name>
    <dbReference type="NCBI Taxonomy" id="578455"/>
    <lineage>
        <taxon>Eukaryota</taxon>
        <taxon>Fungi</taxon>
        <taxon>Dikarya</taxon>
        <taxon>Ascomycota</taxon>
        <taxon>Pezizomycotina</taxon>
        <taxon>Sordariomycetes</taxon>
        <taxon>Sordariomycetidae</taxon>
        <taxon>Sordariales</taxon>
        <taxon>Chaetomiaceae</taxon>
        <taxon>Thermothielavioides</taxon>
        <taxon>Thermothielavioides terrestris</taxon>
    </lineage>
</organism>
<evidence type="ECO:0000313" key="1">
    <source>
        <dbReference type="EMBL" id="AEO67482.1"/>
    </source>
</evidence>
<proteinExistence type="predicted"/>
<dbReference type="RefSeq" id="XP_003653818.1">
    <property type="nucleotide sequence ID" value="XM_003653770.1"/>
</dbReference>
<accession>G2R5J1</accession>
<dbReference type="EMBL" id="CP003011">
    <property type="protein sequence ID" value="AEO67482.1"/>
    <property type="molecule type" value="Genomic_DNA"/>
</dbReference>
<reference evidence="1 2" key="1">
    <citation type="journal article" date="2011" name="Nat. Biotechnol.">
        <title>Comparative genomic analysis of the thermophilic biomass-degrading fungi Myceliophthora thermophila and Thielavia terrestris.</title>
        <authorList>
            <person name="Berka R.M."/>
            <person name="Grigoriev I.V."/>
            <person name="Otillar R."/>
            <person name="Salamov A."/>
            <person name="Grimwood J."/>
            <person name="Reid I."/>
            <person name="Ishmael N."/>
            <person name="John T."/>
            <person name="Darmond C."/>
            <person name="Moisan M.-C."/>
            <person name="Henrissat B."/>
            <person name="Coutinho P.M."/>
            <person name="Lombard V."/>
            <person name="Natvig D.O."/>
            <person name="Lindquist E."/>
            <person name="Schmutz J."/>
            <person name="Lucas S."/>
            <person name="Harris P."/>
            <person name="Powlowski J."/>
            <person name="Bellemare A."/>
            <person name="Taylor D."/>
            <person name="Butler G."/>
            <person name="de Vries R.P."/>
            <person name="Allijn I.E."/>
            <person name="van den Brink J."/>
            <person name="Ushinsky S."/>
            <person name="Storms R."/>
            <person name="Powell A.J."/>
            <person name="Paulsen I.T."/>
            <person name="Elbourne L.D.H."/>
            <person name="Baker S.E."/>
            <person name="Magnuson J."/>
            <person name="LaBoissiere S."/>
            <person name="Clutterbuck A.J."/>
            <person name="Martinez D."/>
            <person name="Wogulis M."/>
            <person name="de Leon A.L."/>
            <person name="Rey M.W."/>
            <person name="Tsang A."/>
        </authorList>
    </citation>
    <scope>NUCLEOTIDE SEQUENCE [LARGE SCALE GENOMIC DNA]</scope>
    <source>
        <strain evidence="2">ATCC 38088 / NRRL 8126</strain>
    </source>
</reference>
<protein>
    <submittedName>
        <fullName evidence="1">Uncharacterized protein</fullName>
    </submittedName>
</protein>
<name>G2R5J1_THETT</name>
<dbReference type="KEGG" id="ttt:THITE_2144844"/>
<keyword evidence="2" id="KW-1185">Reference proteome</keyword>
<dbReference type="AlphaFoldDB" id="G2R5J1"/>
<dbReference type="HOGENOM" id="CLU_797359_0_0_1"/>
<evidence type="ECO:0000313" key="2">
    <source>
        <dbReference type="Proteomes" id="UP000008181"/>
    </source>
</evidence>